<dbReference type="GO" id="GO:0003682">
    <property type="term" value="F:chromatin binding"/>
    <property type="evidence" value="ECO:0000318"/>
    <property type="project" value="GO_Central"/>
</dbReference>
<protein>
    <recommendedName>
        <fullName evidence="1">Transcriptional adapter 2-alpha/beta-like domain-containing protein</fullName>
    </recommendedName>
</protein>
<dbReference type="EMBL" id="CH991543">
    <property type="protein sequence ID" value="EDQ93074.1"/>
    <property type="molecule type" value="Genomic_DNA"/>
</dbReference>
<dbReference type="GO" id="GO:0005634">
    <property type="term" value="C:nucleus"/>
    <property type="evidence" value="ECO:0000318"/>
    <property type="project" value="GO_Central"/>
</dbReference>
<gene>
    <name evidence="2" type="ORF">MONBRDRAFT_22463</name>
</gene>
<sequence length="314" mass="36273">MLIPTRLAWPAHQSSPKHLFGLLLTAVHHIECRQHYYRCYIDTPNKKLLPVPLAQRTDSAARIEPDEEDLEVPDTTSEHLDPKYRPKLSADFGGFSPIRLDYELEALPDAENLIADVTLHDDDTGPVRKLKLALLAAYAKRLRHRFECHRVAQEYGLCHAKSIDRECMESATLSRICHRLRPFARFHSAIDHKNLLRSFQRRAHFRHQILKLQRFRQVGCRTAEDCQNVDPQSDATALDGPNRKTVRQAHWQRLPYGHDLSKAELSLCQRLMLLPSIYASLKRARVLGTPLKDGIKLDKEKLLQVDSFFQQQGW</sequence>
<name>A9UQN2_MONBE</name>
<evidence type="ECO:0000259" key="1">
    <source>
        <dbReference type="Pfam" id="PF22941"/>
    </source>
</evidence>
<dbReference type="SUPFAM" id="SSF46689">
    <property type="entry name" value="Homeodomain-like"/>
    <property type="match status" value="1"/>
</dbReference>
<reference evidence="2 3" key="1">
    <citation type="journal article" date="2008" name="Nature">
        <title>The genome of the choanoflagellate Monosiga brevicollis and the origin of metazoans.</title>
        <authorList>
            <consortium name="JGI Sequencing"/>
            <person name="King N."/>
            <person name="Westbrook M.J."/>
            <person name="Young S.L."/>
            <person name="Kuo A."/>
            <person name="Abedin M."/>
            <person name="Chapman J."/>
            <person name="Fairclough S."/>
            <person name="Hellsten U."/>
            <person name="Isogai Y."/>
            <person name="Letunic I."/>
            <person name="Marr M."/>
            <person name="Pincus D."/>
            <person name="Putnam N."/>
            <person name="Rokas A."/>
            <person name="Wright K.J."/>
            <person name="Zuzow R."/>
            <person name="Dirks W."/>
            <person name="Good M."/>
            <person name="Goodstein D."/>
            <person name="Lemons D."/>
            <person name="Li W."/>
            <person name="Lyons J.B."/>
            <person name="Morris A."/>
            <person name="Nichols S."/>
            <person name="Richter D.J."/>
            <person name="Salamov A."/>
            <person name="Bork P."/>
            <person name="Lim W.A."/>
            <person name="Manning G."/>
            <person name="Miller W.T."/>
            <person name="McGinnis W."/>
            <person name="Shapiro H."/>
            <person name="Tjian R."/>
            <person name="Grigoriev I.V."/>
            <person name="Rokhsar D."/>
        </authorList>
    </citation>
    <scope>NUCLEOTIDE SEQUENCE [LARGE SCALE GENOMIC DNA]</scope>
    <source>
        <strain evidence="3">MX1 / ATCC 50154</strain>
    </source>
</reference>
<dbReference type="InterPro" id="IPR009057">
    <property type="entry name" value="Homeodomain-like_sf"/>
</dbReference>
<accession>A9UQN2</accession>
<dbReference type="eggNOG" id="KOG0457">
    <property type="taxonomic scope" value="Eukaryota"/>
</dbReference>
<dbReference type="RefSeq" id="XP_001742836.1">
    <property type="nucleotide sequence ID" value="XM_001742784.1"/>
</dbReference>
<feature type="domain" description="Transcriptional adapter 2-alpha/beta-like" evidence="1">
    <location>
        <begin position="94"/>
        <end position="162"/>
    </location>
</feature>
<dbReference type="AlphaFoldDB" id="A9UQN2"/>
<dbReference type="PANTHER" id="PTHR12374:SF20">
    <property type="entry name" value="TRANSCRIPTIONAL ADAPTER 2-ALPHA"/>
    <property type="match status" value="1"/>
</dbReference>
<proteinExistence type="predicted"/>
<dbReference type="InterPro" id="IPR055141">
    <property type="entry name" value="TADA2A_B-like_dom"/>
</dbReference>
<dbReference type="FunCoup" id="A9UQN2">
    <property type="interactions" value="412"/>
</dbReference>
<dbReference type="PANTHER" id="PTHR12374">
    <property type="entry name" value="TRANSCRIPTIONAL ADAPTOR 2 ADA2 -RELATED"/>
    <property type="match status" value="1"/>
</dbReference>
<dbReference type="GO" id="GO:0070461">
    <property type="term" value="C:SAGA-type complex"/>
    <property type="evidence" value="ECO:0000318"/>
    <property type="project" value="GO_Central"/>
</dbReference>
<dbReference type="KEGG" id="mbr:MONBRDRAFT_22463"/>
<dbReference type="GO" id="GO:0003713">
    <property type="term" value="F:transcription coactivator activity"/>
    <property type="evidence" value="ECO:0000318"/>
    <property type="project" value="GO_Central"/>
</dbReference>
<dbReference type="GO" id="GO:0006357">
    <property type="term" value="P:regulation of transcription by RNA polymerase II"/>
    <property type="evidence" value="ECO:0000318"/>
    <property type="project" value="GO_Central"/>
</dbReference>
<dbReference type="STRING" id="81824.A9UQN2"/>
<evidence type="ECO:0000313" key="3">
    <source>
        <dbReference type="Proteomes" id="UP000001357"/>
    </source>
</evidence>
<dbReference type="GO" id="GO:0006338">
    <property type="term" value="P:chromatin remodeling"/>
    <property type="evidence" value="ECO:0000318"/>
    <property type="project" value="GO_Central"/>
</dbReference>
<dbReference type="Proteomes" id="UP000001357">
    <property type="component" value="Unassembled WGS sequence"/>
</dbReference>
<dbReference type="Pfam" id="PF22941">
    <property type="entry name" value="TADA2A-like_3rd"/>
    <property type="match status" value="1"/>
</dbReference>
<keyword evidence="3" id="KW-1185">Reference proteome</keyword>
<dbReference type="InParanoid" id="A9UQN2"/>
<evidence type="ECO:0000313" key="2">
    <source>
        <dbReference type="EMBL" id="EDQ93074.1"/>
    </source>
</evidence>
<dbReference type="GeneID" id="5887750"/>
<organism evidence="2 3">
    <name type="scientific">Monosiga brevicollis</name>
    <name type="common">Choanoflagellate</name>
    <dbReference type="NCBI Taxonomy" id="81824"/>
    <lineage>
        <taxon>Eukaryota</taxon>
        <taxon>Choanoflagellata</taxon>
        <taxon>Craspedida</taxon>
        <taxon>Salpingoecidae</taxon>
        <taxon>Monosiga</taxon>
    </lineage>
</organism>